<evidence type="ECO:0000313" key="1">
    <source>
        <dbReference type="EMBL" id="MPN15363.1"/>
    </source>
</evidence>
<sequence>MFIIIKIEITIEIMFGITDKTALALYLCSIMYFVREVSMIKVPNDCPIPNTKYNRGR</sequence>
<comment type="caution">
    <text evidence="1">The sequence shown here is derived from an EMBL/GenBank/DDBJ whole genome shotgun (WGS) entry which is preliminary data.</text>
</comment>
<protein>
    <submittedName>
        <fullName evidence="1">Uncharacterized protein</fullName>
    </submittedName>
</protein>
<accession>A0A645FTE7</accession>
<gene>
    <name evidence="1" type="ORF">SDC9_162694</name>
</gene>
<dbReference type="EMBL" id="VSSQ01062114">
    <property type="protein sequence ID" value="MPN15363.1"/>
    <property type="molecule type" value="Genomic_DNA"/>
</dbReference>
<organism evidence="1">
    <name type="scientific">bioreactor metagenome</name>
    <dbReference type="NCBI Taxonomy" id="1076179"/>
    <lineage>
        <taxon>unclassified sequences</taxon>
        <taxon>metagenomes</taxon>
        <taxon>ecological metagenomes</taxon>
    </lineage>
</organism>
<name>A0A645FTE7_9ZZZZ</name>
<reference evidence="1" key="1">
    <citation type="submission" date="2019-08" db="EMBL/GenBank/DDBJ databases">
        <authorList>
            <person name="Kucharzyk K."/>
            <person name="Murdoch R.W."/>
            <person name="Higgins S."/>
            <person name="Loffler F."/>
        </authorList>
    </citation>
    <scope>NUCLEOTIDE SEQUENCE</scope>
</reference>
<proteinExistence type="predicted"/>
<dbReference type="AlphaFoldDB" id="A0A645FTE7"/>